<feature type="transmembrane region" description="Helical" evidence="5">
    <location>
        <begin position="237"/>
        <end position="259"/>
    </location>
</feature>
<dbReference type="AlphaFoldDB" id="A0A543F1Z4"/>
<comment type="caution">
    <text evidence="7">The sequence shown here is derived from an EMBL/GenBank/DDBJ whole genome shotgun (WGS) entry which is preliminary data.</text>
</comment>
<evidence type="ECO:0000259" key="6">
    <source>
        <dbReference type="Pfam" id="PF01061"/>
    </source>
</evidence>
<dbReference type="RefSeq" id="WP_185843017.1">
    <property type="nucleotide sequence ID" value="NZ_BAABLH010000005.1"/>
</dbReference>
<name>A0A543F1Z4_9MICO</name>
<feature type="transmembrane region" description="Helical" evidence="5">
    <location>
        <begin position="185"/>
        <end position="205"/>
    </location>
</feature>
<dbReference type="InterPro" id="IPR013525">
    <property type="entry name" value="ABC2_TM"/>
</dbReference>
<proteinExistence type="predicted"/>
<dbReference type="EMBL" id="VFPE01000002">
    <property type="protein sequence ID" value="TQM27833.1"/>
    <property type="molecule type" value="Genomic_DNA"/>
</dbReference>
<evidence type="ECO:0000256" key="5">
    <source>
        <dbReference type="SAM" id="Phobius"/>
    </source>
</evidence>
<dbReference type="Pfam" id="PF01061">
    <property type="entry name" value="ABC2_membrane"/>
    <property type="match status" value="1"/>
</dbReference>
<sequence length="275" mass="29418">MASPDVLLPARPSNARIFGRAVRTGMGDLRSNYTWWSWSSGWLLRCLMEVAFFGLIGLLLQSREATYFLLIGRGLFVGVAETMWVIQSAAWERGTGTLPLLVSAPGRAWPAFAGRSTQWLPSAATTSLVSLLIVPPLFGFGMTPEGIVASALAAVVSVIASYGFALPIAAIVLRRPSWRNAASNVTHNVMGLVCGALVPVAFWPAPVQWFAQIFPVTHSLRGLRAVLEGAANGWGELVAGLGLGLGLGALWFAFGAWLLERFAEAARHGTIDIDT</sequence>
<evidence type="ECO:0000256" key="2">
    <source>
        <dbReference type="ARBA" id="ARBA00022692"/>
    </source>
</evidence>
<keyword evidence="4 5" id="KW-0472">Membrane</keyword>
<dbReference type="PANTHER" id="PTHR43229:SF6">
    <property type="entry name" value="ABC-TYPE MULTIDRUG TRANSPORT SYSTEM, PERMEASE COMPONENT"/>
    <property type="match status" value="1"/>
</dbReference>
<dbReference type="GO" id="GO:0016020">
    <property type="term" value="C:membrane"/>
    <property type="evidence" value="ECO:0007669"/>
    <property type="project" value="UniProtKB-SubCell"/>
</dbReference>
<comment type="subcellular location">
    <subcellularLocation>
        <location evidence="1">Membrane</location>
        <topology evidence="1">Multi-pass membrane protein</topology>
    </subcellularLocation>
</comment>
<organism evidence="7 8">
    <name type="scientific">Microbacterium kyungheense</name>
    <dbReference type="NCBI Taxonomy" id="1263636"/>
    <lineage>
        <taxon>Bacteria</taxon>
        <taxon>Bacillati</taxon>
        <taxon>Actinomycetota</taxon>
        <taxon>Actinomycetes</taxon>
        <taxon>Micrococcales</taxon>
        <taxon>Microbacteriaceae</taxon>
        <taxon>Microbacterium</taxon>
    </lineage>
</organism>
<feature type="domain" description="ABC-2 type transporter transmembrane" evidence="6">
    <location>
        <begin position="36"/>
        <end position="226"/>
    </location>
</feature>
<keyword evidence="3 5" id="KW-1133">Transmembrane helix</keyword>
<dbReference type="Proteomes" id="UP000320235">
    <property type="component" value="Unassembled WGS sequence"/>
</dbReference>
<dbReference type="PANTHER" id="PTHR43229">
    <property type="entry name" value="NODULATION PROTEIN J"/>
    <property type="match status" value="1"/>
</dbReference>
<dbReference type="InterPro" id="IPR051784">
    <property type="entry name" value="Nod_factor_ABC_transporter"/>
</dbReference>
<dbReference type="GO" id="GO:0140359">
    <property type="term" value="F:ABC-type transporter activity"/>
    <property type="evidence" value="ECO:0007669"/>
    <property type="project" value="InterPro"/>
</dbReference>
<keyword evidence="8" id="KW-1185">Reference proteome</keyword>
<evidence type="ECO:0000256" key="1">
    <source>
        <dbReference type="ARBA" id="ARBA00004141"/>
    </source>
</evidence>
<feature type="transmembrane region" description="Helical" evidence="5">
    <location>
        <begin position="147"/>
        <end position="173"/>
    </location>
</feature>
<gene>
    <name evidence="7" type="ORF">FB391_1864</name>
</gene>
<evidence type="ECO:0000313" key="8">
    <source>
        <dbReference type="Proteomes" id="UP000320235"/>
    </source>
</evidence>
<accession>A0A543F1Z4</accession>
<evidence type="ECO:0000256" key="4">
    <source>
        <dbReference type="ARBA" id="ARBA00023136"/>
    </source>
</evidence>
<feature type="transmembrane region" description="Helical" evidence="5">
    <location>
        <begin position="42"/>
        <end position="60"/>
    </location>
</feature>
<evidence type="ECO:0000313" key="7">
    <source>
        <dbReference type="EMBL" id="TQM27833.1"/>
    </source>
</evidence>
<protein>
    <submittedName>
        <fullName evidence="7">ABC-2 family transporter</fullName>
    </submittedName>
</protein>
<reference evidence="7 8" key="1">
    <citation type="submission" date="2019-06" db="EMBL/GenBank/DDBJ databases">
        <title>Sequencing the genomes of 1000 actinobacteria strains.</title>
        <authorList>
            <person name="Klenk H.-P."/>
        </authorList>
    </citation>
    <scope>NUCLEOTIDE SEQUENCE [LARGE SCALE GENOMIC DNA]</scope>
    <source>
        <strain evidence="7 8">DSM 105492</strain>
    </source>
</reference>
<keyword evidence="2 5" id="KW-0812">Transmembrane</keyword>
<evidence type="ECO:0000256" key="3">
    <source>
        <dbReference type="ARBA" id="ARBA00022989"/>
    </source>
</evidence>